<evidence type="ECO:0000313" key="3">
    <source>
        <dbReference type="Proteomes" id="UP001465668"/>
    </source>
</evidence>
<dbReference type="InterPro" id="IPR022137">
    <property type="entry name" value="Znf_prot_DUF3669"/>
</dbReference>
<dbReference type="Pfam" id="PF12417">
    <property type="entry name" value="DUF3669"/>
    <property type="match status" value="1"/>
</dbReference>
<protein>
    <submittedName>
        <fullName evidence="2">DUF3669 domain-containing protein</fullName>
    </submittedName>
</protein>
<dbReference type="PANTHER" id="PTHR40780">
    <property type="entry name" value="DUF3669 DOMAIN-CONTAINING PROTEIN"/>
    <property type="match status" value="1"/>
</dbReference>
<comment type="caution">
    <text evidence="2">The sequence shown here is derived from an EMBL/GenBank/DDBJ whole genome shotgun (WGS) entry which is preliminary data.</text>
</comment>
<proteinExistence type="predicted"/>
<keyword evidence="3" id="KW-1185">Reference proteome</keyword>
<evidence type="ECO:0000313" key="2">
    <source>
        <dbReference type="EMBL" id="KAK9780528.1"/>
    </source>
</evidence>
<name>A0ABR2Y362_9PEZI</name>
<feature type="domain" description="DUF3669" evidence="1">
    <location>
        <begin position="170"/>
        <end position="232"/>
    </location>
</feature>
<dbReference type="PANTHER" id="PTHR40780:SF2">
    <property type="entry name" value="DUF3669 DOMAIN-CONTAINING PROTEIN"/>
    <property type="match status" value="1"/>
</dbReference>
<organism evidence="2 3">
    <name type="scientific">Seiridium cardinale</name>
    <dbReference type="NCBI Taxonomy" id="138064"/>
    <lineage>
        <taxon>Eukaryota</taxon>
        <taxon>Fungi</taxon>
        <taxon>Dikarya</taxon>
        <taxon>Ascomycota</taxon>
        <taxon>Pezizomycotina</taxon>
        <taxon>Sordariomycetes</taxon>
        <taxon>Xylariomycetidae</taxon>
        <taxon>Amphisphaeriales</taxon>
        <taxon>Sporocadaceae</taxon>
        <taxon>Seiridium</taxon>
    </lineage>
</organism>
<accession>A0ABR2Y362</accession>
<sequence>MEYAAFHREGQSSTSYRRIGFGFCGSVWSNSDHEVIDSTPTAIKRENGGPGRSLFNDFDIHTALILAYEDCAPQIRSSFRIPKCHGFVPGSHSGWNTTKVLGRFPSGYTSCNILITQRIPPVTEKPDRQFWTGTVCSHSLTGLRPTSTTPTVWFAHIWDDESLASANPNLWILDFDCCKRMSMDEQGVQQGAEAFLQNDPFYPRPGKDNEEDKELWGYFRAAYEEASSFISQTDSQVSERRPRLLMDTIERIVQDRKLSS</sequence>
<gene>
    <name evidence="2" type="ORF">SCAR479_02642</name>
</gene>
<evidence type="ECO:0000259" key="1">
    <source>
        <dbReference type="Pfam" id="PF12417"/>
    </source>
</evidence>
<dbReference type="EMBL" id="JARVKM010000006">
    <property type="protein sequence ID" value="KAK9780528.1"/>
    <property type="molecule type" value="Genomic_DNA"/>
</dbReference>
<dbReference type="Proteomes" id="UP001465668">
    <property type="component" value="Unassembled WGS sequence"/>
</dbReference>
<reference evidence="2 3" key="1">
    <citation type="submission" date="2024-02" db="EMBL/GenBank/DDBJ databases">
        <title>First draft genome assembly of two strains of Seiridium cardinale.</title>
        <authorList>
            <person name="Emiliani G."/>
            <person name="Scali E."/>
        </authorList>
    </citation>
    <scope>NUCLEOTIDE SEQUENCE [LARGE SCALE GENOMIC DNA]</scope>
    <source>
        <strain evidence="2 3">BM-138-000479</strain>
    </source>
</reference>